<accession>A0A420IS71</accession>
<dbReference type="EMBL" id="MCBR01006441">
    <property type="protein sequence ID" value="RKF77379.1"/>
    <property type="molecule type" value="Genomic_DNA"/>
</dbReference>
<gene>
    <name evidence="1" type="ORF">GcC1_064023</name>
</gene>
<protein>
    <submittedName>
        <fullName evidence="1">Uncharacterized protein</fullName>
    </submittedName>
</protein>
<evidence type="ECO:0000313" key="2">
    <source>
        <dbReference type="Proteomes" id="UP000285405"/>
    </source>
</evidence>
<dbReference type="OrthoDB" id="10454538at2759"/>
<evidence type="ECO:0000313" key="1">
    <source>
        <dbReference type="EMBL" id="RKF77379.1"/>
    </source>
</evidence>
<name>A0A420IS71_9PEZI</name>
<reference evidence="1 2" key="1">
    <citation type="journal article" date="2018" name="BMC Genomics">
        <title>Comparative genome analyses reveal sequence features reflecting distinct modes of host-adaptation between dicot and monocot powdery mildew.</title>
        <authorList>
            <person name="Wu Y."/>
            <person name="Ma X."/>
            <person name="Pan Z."/>
            <person name="Kale S.D."/>
            <person name="Song Y."/>
            <person name="King H."/>
            <person name="Zhang Q."/>
            <person name="Presley C."/>
            <person name="Deng X."/>
            <person name="Wei C.I."/>
            <person name="Xiao S."/>
        </authorList>
    </citation>
    <scope>NUCLEOTIDE SEQUENCE [LARGE SCALE GENOMIC DNA]</scope>
    <source>
        <strain evidence="1">UCSC1</strain>
    </source>
</reference>
<organism evidence="1 2">
    <name type="scientific">Golovinomyces cichoracearum</name>
    <dbReference type="NCBI Taxonomy" id="62708"/>
    <lineage>
        <taxon>Eukaryota</taxon>
        <taxon>Fungi</taxon>
        <taxon>Dikarya</taxon>
        <taxon>Ascomycota</taxon>
        <taxon>Pezizomycotina</taxon>
        <taxon>Leotiomycetes</taxon>
        <taxon>Erysiphales</taxon>
        <taxon>Erysiphaceae</taxon>
        <taxon>Golovinomyces</taxon>
    </lineage>
</organism>
<sequence>MSSHKSQYEDPDPILIELIPYDLWSLPYLSFLGILAATTRANPICVGEICATAQTTPTVPPASSPPISSFLSLKISALQITAYDGEASTLPAFCSQLVNQINSCPN</sequence>
<comment type="caution">
    <text evidence="1">The sequence shown here is derived from an EMBL/GenBank/DDBJ whole genome shotgun (WGS) entry which is preliminary data.</text>
</comment>
<proteinExistence type="predicted"/>
<dbReference type="Proteomes" id="UP000285405">
    <property type="component" value="Unassembled WGS sequence"/>
</dbReference>
<dbReference type="AlphaFoldDB" id="A0A420IS71"/>